<evidence type="ECO:0000256" key="1">
    <source>
        <dbReference type="SAM" id="Phobius"/>
    </source>
</evidence>
<keyword evidence="1" id="KW-1133">Transmembrane helix</keyword>
<gene>
    <name evidence="2" type="ORF">IAB68_00550</name>
</gene>
<dbReference type="Proteomes" id="UP000824074">
    <property type="component" value="Unassembled WGS sequence"/>
</dbReference>
<evidence type="ECO:0000313" key="2">
    <source>
        <dbReference type="EMBL" id="HIU39778.1"/>
    </source>
</evidence>
<evidence type="ECO:0000313" key="3">
    <source>
        <dbReference type="Proteomes" id="UP000824074"/>
    </source>
</evidence>
<name>A0A9D1LGG9_9FIRM</name>
<keyword evidence="1" id="KW-0812">Transmembrane</keyword>
<organism evidence="2 3">
    <name type="scientific">Candidatus Aphodocola excrementigallinarum</name>
    <dbReference type="NCBI Taxonomy" id="2840670"/>
    <lineage>
        <taxon>Bacteria</taxon>
        <taxon>Bacillati</taxon>
        <taxon>Bacillota</taxon>
        <taxon>Bacilli</taxon>
        <taxon>Candidatus Aphodocola</taxon>
    </lineage>
</organism>
<sequence length="132" mass="15519">MKNKYYVILLALVSIISIVFITTKIDTNNSSTKLYYKINSADLNYKQVKLTKEELTKINNYLKKEKFDKLSDTYKCMPIGEYKIVFSDNELVFDGDDSCIAYLKERKNEERQVLINDDFRSYVNNLVKKKGE</sequence>
<protein>
    <submittedName>
        <fullName evidence="2">Uncharacterized protein</fullName>
    </submittedName>
</protein>
<dbReference type="EMBL" id="DVMT01000008">
    <property type="protein sequence ID" value="HIU39778.1"/>
    <property type="molecule type" value="Genomic_DNA"/>
</dbReference>
<comment type="caution">
    <text evidence="2">The sequence shown here is derived from an EMBL/GenBank/DDBJ whole genome shotgun (WGS) entry which is preliminary data.</text>
</comment>
<feature type="transmembrane region" description="Helical" evidence="1">
    <location>
        <begin position="6"/>
        <end position="23"/>
    </location>
</feature>
<reference evidence="2" key="1">
    <citation type="submission" date="2020-10" db="EMBL/GenBank/DDBJ databases">
        <authorList>
            <person name="Gilroy R."/>
        </authorList>
    </citation>
    <scope>NUCLEOTIDE SEQUENCE</scope>
    <source>
        <strain evidence="2">CHK193-30670</strain>
    </source>
</reference>
<dbReference type="AlphaFoldDB" id="A0A9D1LGG9"/>
<reference evidence="2" key="2">
    <citation type="journal article" date="2021" name="PeerJ">
        <title>Extensive microbial diversity within the chicken gut microbiome revealed by metagenomics and culture.</title>
        <authorList>
            <person name="Gilroy R."/>
            <person name="Ravi A."/>
            <person name="Getino M."/>
            <person name="Pursley I."/>
            <person name="Horton D.L."/>
            <person name="Alikhan N.F."/>
            <person name="Baker D."/>
            <person name="Gharbi K."/>
            <person name="Hall N."/>
            <person name="Watson M."/>
            <person name="Adriaenssens E.M."/>
            <person name="Foster-Nyarko E."/>
            <person name="Jarju S."/>
            <person name="Secka A."/>
            <person name="Antonio M."/>
            <person name="Oren A."/>
            <person name="Chaudhuri R.R."/>
            <person name="La Ragione R."/>
            <person name="Hildebrand F."/>
            <person name="Pallen M.J."/>
        </authorList>
    </citation>
    <scope>NUCLEOTIDE SEQUENCE</scope>
    <source>
        <strain evidence="2">CHK193-30670</strain>
    </source>
</reference>
<keyword evidence="1" id="KW-0472">Membrane</keyword>
<proteinExistence type="predicted"/>
<accession>A0A9D1LGG9</accession>